<dbReference type="Pfam" id="PF13884">
    <property type="entry name" value="Peptidase_S74"/>
    <property type="match status" value="1"/>
</dbReference>
<evidence type="ECO:0000313" key="6">
    <source>
        <dbReference type="EMBL" id="ATS92458.1"/>
    </source>
</evidence>
<reference evidence="6 7" key="1">
    <citation type="submission" date="2017-10" db="EMBL/GenBank/DDBJ databases">
        <title>Complete genome sequence of Escherichia coli bacteriophage PGT2.</title>
        <authorList>
            <person name="Kulikov E.E."/>
            <person name="Golomidova A.K."/>
            <person name="Kudryavtseva A.V."/>
            <person name="Letarov A.V."/>
        </authorList>
    </citation>
    <scope>NUCLEOTIDE SEQUENCE [LARGE SCALE GENOMIC DNA]</scope>
</reference>
<keyword evidence="4" id="KW-0175">Coiled coil</keyword>
<dbReference type="EMBL" id="MG201401">
    <property type="protein sequence ID" value="ATS92458.1"/>
    <property type="molecule type" value="Genomic_DNA"/>
</dbReference>
<gene>
    <name evidence="6" type="ORF">PGT2_g00040</name>
</gene>
<keyword evidence="7" id="KW-1185">Reference proteome</keyword>
<evidence type="ECO:0000256" key="4">
    <source>
        <dbReference type="SAM" id="Coils"/>
    </source>
</evidence>
<dbReference type="InterPro" id="IPR005604">
    <property type="entry name" value="Phage_T7_tail_fibre-like_N"/>
</dbReference>
<keyword evidence="3" id="KW-0946">Virion</keyword>
<keyword evidence="2" id="KW-1227">Viral tail protein</keyword>
<accession>A0A2D2W2V1</accession>
<dbReference type="Proteomes" id="UP000240674">
    <property type="component" value="Segment"/>
</dbReference>
<dbReference type="GO" id="GO:0098015">
    <property type="term" value="C:virus tail"/>
    <property type="evidence" value="ECO:0007669"/>
    <property type="project" value="UniProtKB-KW"/>
</dbReference>
<evidence type="ECO:0000256" key="2">
    <source>
        <dbReference type="ARBA" id="ARBA00022732"/>
    </source>
</evidence>
<feature type="coiled-coil region" evidence="4">
    <location>
        <begin position="893"/>
        <end position="920"/>
    </location>
</feature>
<name>A0A2D2W2V1_9CAUD</name>
<evidence type="ECO:0000256" key="3">
    <source>
        <dbReference type="ARBA" id="ARBA00022844"/>
    </source>
</evidence>
<evidence type="ECO:0000313" key="7">
    <source>
        <dbReference type="Proteomes" id="UP000240674"/>
    </source>
</evidence>
<comment type="subcellular location">
    <subcellularLocation>
        <location evidence="1">Virion</location>
    </subcellularLocation>
</comment>
<proteinExistence type="predicted"/>
<sequence length="920" mass="93319">MAITFYATNNFTGDGTTVNWNINFADGYIDITTVKARYLDNTGSYVDIAISSVAGNVVTISPAVADGQEFQIYRDTEKRFPLVDFSDGAILNETNLDTLATQAVMVSAEAFDQSNNGVRIAGDSLVVAQGIDAKAQEALDNSEAAVATANGIDGKAQTALNTAAAAVATANAATSTAAGAVSTANTALSTAHDAADDAATAITTANGAVITANAATTTANAASAAASAATTTANSAANDAATAVSTAGTALSTANTASTNASTAVSTANGAKATAEGIEAKADSALAASATAVSTANSAEATANAIDGKATDALDTADSAVATANAAVSTANSATATANAASSTASSAASDASTALSTANAIDAKAQTALDNTTALDAATMKKAANLSDIADKAAAWLNVRPIGSTPLAGDPVGDYDAVTKRWVENLINTGTVGPTMNGVMNFGVGDFHLRDSRAYIQPYEVVSDGQLLNRADWPELWAYAQMLSPITDAAWLADPLKRGAYSTGNGTTTFRVPDRNGVQSGSVRALFGRGDGGNSSIGSTIMESFVPNITATLNMHGAGPASEPAAGTNVAGFGGALVATGEALPRYLRGVTLLSAGGNSYGGATFDASRSSAAYGRGGLTTDEVLPRNFTGVWVIRASGGFVAANTQWQVINQDATRPGNGTAVLGGNIVSEYRVGGALEGTANFRMAGTIDGSYGARIAVYNATSLNGASFDFTEHGNIETPLGRAIVIGNYGIGSQADAIPTSRDNAFISNADSNSSWSASNGGGFQITYAANRIVQFWVSQGGTTAYFRANSTDSNPQRPKSASPWVTLQNAGTSDANVKTVLGDLDLSIPLSNINALEFKKFRYNKDGEDGPVRRGIIAQQAQNVDPEYVHSADKSGVMTLDSNPLLLDALAAVKALSAKVAALEERIDELTSQ</sequence>
<protein>
    <submittedName>
        <fullName evidence="6">Tail fiber protein</fullName>
    </submittedName>
</protein>
<dbReference type="SUPFAM" id="SSF88874">
    <property type="entry name" value="Receptor-binding domain of short tail fibre protein gp12"/>
    <property type="match status" value="1"/>
</dbReference>
<organism evidence="6 7">
    <name type="scientific">Escherichia phage PGT2</name>
    <dbReference type="NCBI Taxonomy" id="2047782"/>
    <lineage>
        <taxon>Viruses</taxon>
        <taxon>Duplodnaviria</taxon>
        <taxon>Heunggongvirae</taxon>
        <taxon>Uroviricota</taxon>
        <taxon>Caudoviricetes</taxon>
        <taxon>Autographivirales</taxon>
        <taxon>Autonotataviridae</taxon>
        <taxon>Ermolevavirus</taxon>
        <taxon>Ermolevavirus PGT2</taxon>
    </lineage>
</organism>
<dbReference type="Pfam" id="PF03906">
    <property type="entry name" value="Phage_T7_tail"/>
    <property type="match status" value="1"/>
</dbReference>
<dbReference type="InterPro" id="IPR030392">
    <property type="entry name" value="S74_ICA"/>
</dbReference>
<dbReference type="PROSITE" id="PS51688">
    <property type="entry name" value="ICA"/>
    <property type="match status" value="1"/>
</dbReference>
<evidence type="ECO:0000256" key="1">
    <source>
        <dbReference type="ARBA" id="ARBA00004328"/>
    </source>
</evidence>
<evidence type="ECO:0000259" key="5">
    <source>
        <dbReference type="PROSITE" id="PS51688"/>
    </source>
</evidence>
<feature type="domain" description="Peptidase S74" evidence="5">
    <location>
        <begin position="820"/>
        <end position="914"/>
    </location>
</feature>